<keyword evidence="1" id="KW-0812">Transmembrane</keyword>
<proteinExistence type="predicted"/>
<sequence>MEPATWGFIGTILGTIVGTSASIFATYLNGKNTINIQKSTEKYKREELFREFQRNNLLKLQDEFSVGMRLIGKLHTEAFAYFKKNSTLKGFRVSDDIDAGINKSFQNLMKLTERVNDDKLRMKIIEIRMDMASFSISDTDPRDNVYIEELGNKFEKLMTDIGIELRNNFK</sequence>
<keyword evidence="1" id="KW-1133">Transmembrane helix</keyword>
<dbReference type="OrthoDB" id="1447951at2"/>
<gene>
    <name evidence="2" type="ORF">EYD45_02455</name>
</gene>
<dbReference type="EMBL" id="SIRT01000001">
    <property type="protein sequence ID" value="TBN06766.1"/>
    <property type="molecule type" value="Genomic_DNA"/>
</dbReference>
<comment type="caution">
    <text evidence="2">The sequence shown here is derived from an EMBL/GenBank/DDBJ whole genome shotgun (WGS) entry which is preliminary data.</text>
</comment>
<feature type="transmembrane region" description="Helical" evidence="1">
    <location>
        <begin position="6"/>
        <end position="28"/>
    </location>
</feature>
<evidence type="ECO:0000313" key="3">
    <source>
        <dbReference type="Proteomes" id="UP000291142"/>
    </source>
</evidence>
<reference evidence="2 3" key="1">
    <citation type="submission" date="2019-02" db="EMBL/GenBank/DDBJ databases">
        <title>Hyunsoonleella sp., isolated from marine sediment.</title>
        <authorList>
            <person name="Liu B.-T."/>
        </authorList>
    </citation>
    <scope>NUCLEOTIDE SEQUENCE [LARGE SCALE GENOMIC DNA]</scope>
    <source>
        <strain evidence="2 3">T58</strain>
    </source>
</reference>
<organism evidence="2 3">
    <name type="scientific">Hyunsoonleella flava</name>
    <dbReference type="NCBI Taxonomy" id="2527939"/>
    <lineage>
        <taxon>Bacteria</taxon>
        <taxon>Pseudomonadati</taxon>
        <taxon>Bacteroidota</taxon>
        <taxon>Flavobacteriia</taxon>
        <taxon>Flavobacteriales</taxon>
        <taxon>Flavobacteriaceae</taxon>
    </lineage>
</organism>
<dbReference type="Proteomes" id="UP000291142">
    <property type="component" value="Unassembled WGS sequence"/>
</dbReference>
<dbReference type="RefSeq" id="WP_130962753.1">
    <property type="nucleotide sequence ID" value="NZ_SIRT01000001.1"/>
</dbReference>
<keyword evidence="1" id="KW-0472">Membrane</keyword>
<accession>A0A4V2JAH3</accession>
<dbReference type="AlphaFoldDB" id="A0A4V2JAH3"/>
<evidence type="ECO:0000256" key="1">
    <source>
        <dbReference type="SAM" id="Phobius"/>
    </source>
</evidence>
<protein>
    <submittedName>
        <fullName evidence="2">Uncharacterized protein</fullName>
    </submittedName>
</protein>
<name>A0A4V2JAH3_9FLAO</name>
<keyword evidence="3" id="KW-1185">Reference proteome</keyword>
<evidence type="ECO:0000313" key="2">
    <source>
        <dbReference type="EMBL" id="TBN06766.1"/>
    </source>
</evidence>